<evidence type="ECO:0000259" key="1">
    <source>
        <dbReference type="Pfam" id="PF01408"/>
    </source>
</evidence>
<dbReference type="InterPro" id="IPR036291">
    <property type="entry name" value="NAD(P)-bd_dom_sf"/>
</dbReference>
<dbReference type="PANTHER" id="PTHR43377:SF1">
    <property type="entry name" value="BILIVERDIN REDUCTASE A"/>
    <property type="match status" value="1"/>
</dbReference>
<dbReference type="Gene3D" id="3.40.50.720">
    <property type="entry name" value="NAD(P)-binding Rossmann-like Domain"/>
    <property type="match status" value="1"/>
</dbReference>
<sequence length="340" mass="38465">MLNGGVIGFGRMGITHYAILNTHPAVNITCVCESSNFVRKQLKRYADVNLYGSYKKMLSKEDLHFVIVATPTAYHADIVSDALDSNTAVFVEKPLALRRDESSSLTDKAASKNAVNQVGYFLRFNEVFKTVKDIVDHGYIGDVIHYKNEMYGRTVLKSSKSWRSKGELGGGCILDFASHCIDLAQFMFGPVSRVGGSMLKTIYSEKVEDAVYTMLEHENGLSGNVMVTWSDESYRKPFNRIEILGSQGKIIADRQEYRLYLRKDPDPESPYTKGWNIHYLPELDQPVRYSLRGSEFTLQLDHFIQSVIENDTQGACTFEDGERADRVIDMIREDFISRSA</sequence>
<gene>
    <name evidence="3" type="primary">iolG_7</name>
    <name evidence="3" type="ORF">STSP2_02647</name>
</gene>
<dbReference type="Pfam" id="PF22725">
    <property type="entry name" value="GFO_IDH_MocA_C3"/>
    <property type="match status" value="1"/>
</dbReference>
<evidence type="ECO:0000313" key="3">
    <source>
        <dbReference type="EMBL" id="AQT69457.1"/>
    </source>
</evidence>
<dbReference type="GO" id="GO:0050112">
    <property type="term" value="F:inositol 2-dehydrogenase (NAD+) activity"/>
    <property type="evidence" value="ECO:0007669"/>
    <property type="project" value="UniProtKB-EC"/>
</dbReference>
<dbReference type="Pfam" id="PF01408">
    <property type="entry name" value="GFO_IDH_MocA"/>
    <property type="match status" value="1"/>
</dbReference>
<keyword evidence="4" id="KW-1185">Reference proteome</keyword>
<dbReference type="KEGG" id="alus:STSP2_02647"/>
<dbReference type="OrthoDB" id="9815825at2"/>
<dbReference type="EC" id="1.1.1.18" evidence="3"/>
<dbReference type="InterPro" id="IPR000683">
    <property type="entry name" value="Gfo/Idh/MocA-like_OxRdtase_N"/>
</dbReference>
<dbReference type="InterPro" id="IPR051450">
    <property type="entry name" value="Gfo/Idh/MocA_Oxidoreductases"/>
</dbReference>
<evidence type="ECO:0000313" key="4">
    <source>
        <dbReference type="Proteomes" id="UP000189674"/>
    </source>
</evidence>
<organism evidence="3 4">
    <name type="scientific">Anaerohalosphaera lusitana</name>
    <dbReference type="NCBI Taxonomy" id="1936003"/>
    <lineage>
        <taxon>Bacteria</taxon>
        <taxon>Pseudomonadati</taxon>
        <taxon>Planctomycetota</taxon>
        <taxon>Phycisphaerae</taxon>
        <taxon>Sedimentisphaerales</taxon>
        <taxon>Anaerohalosphaeraceae</taxon>
        <taxon>Anaerohalosphaera</taxon>
    </lineage>
</organism>
<protein>
    <submittedName>
        <fullName evidence="3">Inositol 2-dehydrogenase</fullName>
        <ecNumber evidence="3">1.1.1.18</ecNumber>
    </submittedName>
</protein>
<dbReference type="Gene3D" id="3.30.360.10">
    <property type="entry name" value="Dihydrodipicolinate Reductase, domain 2"/>
    <property type="match status" value="1"/>
</dbReference>
<keyword evidence="3" id="KW-0560">Oxidoreductase</keyword>
<dbReference type="Proteomes" id="UP000189674">
    <property type="component" value="Chromosome"/>
</dbReference>
<dbReference type="RefSeq" id="WP_146663143.1">
    <property type="nucleotide sequence ID" value="NZ_CP019791.1"/>
</dbReference>
<dbReference type="SUPFAM" id="SSF55347">
    <property type="entry name" value="Glyceraldehyde-3-phosphate dehydrogenase-like, C-terminal domain"/>
    <property type="match status" value="1"/>
</dbReference>
<dbReference type="SUPFAM" id="SSF51735">
    <property type="entry name" value="NAD(P)-binding Rossmann-fold domains"/>
    <property type="match status" value="1"/>
</dbReference>
<name>A0A1U9NNT2_9BACT</name>
<dbReference type="InterPro" id="IPR055170">
    <property type="entry name" value="GFO_IDH_MocA-like_dom"/>
</dbReference>
<dbReference type="PANTHER" id="PTHR43377">
    <property type="entry name" value="BILIVERDIN REDUCTASE A"/>
    <property type="match status" value="1"/>
</dbReference>
<feature type="domain" description="Gfo/Idh/MocA-like oxidoreductase N-terminal" evidence="1">
    <location>
        <begin position="3"/>
        <end position="120"/>
    </location>
</feature>
<accession>A0A1U9NNT2</accession>
<proteinExistence type="predicted"/>
<evidence type="ECO:0000259" key="2">
    <source>
        <dbReference type="Pfam" id="PF22725"/>
    </source>
</evidence>
<reference evidence="4" key="1">
    <citation type="submission" date="2017-02" db="EMBL/GenBank/DDBJ databases">
        <title>Comparative genomics and description of representatives of a novel lineage of planctomycetes thriving in anoxic sediments.</title>
        <authorList>
            <person name="Spring S."/>
            <person name="Bunk B."/>
            <person name="Sproer C."/>
        </authorList>
    </citation>
    <scope>NUCLEOTIDE SEQUENCE [LARGE SCALE GENOMIC DNA]</scope>
    <source>
        <strain evidence="4">ST-NAGAB-D1</strain>
    </source>
</reference>
<feature type="domain" description="GFO/IDH/MocA-like oxidoreductase" evidence="2">
    <location>
        <begin position="128"/>
        <end position="250"/>
    </location>
</feature>
<dbReference type="EMBL" id="CP019791">
    <property type="protein sequence ID" value="AQT69457.1"/>
    <property type="molecule type" value="Genomic_DNA"/>
</dbReference>
<dbReference type="GO" id="GO:0000166">
    <property type="term" value="F:nucleotide binding"/>
    <property type="evidence" value="ECO:0007669"/>
    <property type="project" value="InterPro"/>
</dbReference>
<dbReference type="AlphaFoldDB" id="A0A1U9NNT2"/>
<dbReference type="STRING" id="1936003.STSP2_02647"/>